<dbReference type="GO" id="GO:0004222">
    <property type="term" value="F:metalloendopeptidase activity"/>
    <property type="evidence" value="ECO:0007669"/>
    <property type="project" value="TreeGrafter"/>
</dbReference>
<sequence length="810" mass="91604">MYRIIGYNGPRTKNQNVIYDIHENKYVDEAKLTLKDSTQIDDLEITVNKKNWLFTHNHPFKTHVEVYDDNKLIFRGRLLKPTKEMKSSGQLSHTYTFESIEAYLVDSAQRFYYNYNATATEVLKHILKWHNKDVSKSHQVWLKRNDFEKSKTTHSIKIDYMTSWEALNDVLIKKFGGQLNFIYDKETGKNYLDYIDNQSEKYVNSITHNSPVLQIGSNLKSINFGMDPSNVVTRLVPLGVEKKPKKVQIGSDYTVDADGSITGATKKVHGSWRDAVKHAARLMNVSVSASDVDAILNLIKHESGGHTHAVNPTSVLGQHATGLLQFLPTTFNYYAVAGHHNIRDGFDSLLAAFNAPSFLSDARNWEKTRNWSPSGDPRYSKIPYKYESKSHLKTLNKWGWPFPSVGEGKFSSAQLFGVHAGNGRRNSFHDGLDFGSVDHAGSEIHAIHGGTVMEVSHATGIGWYVLTHSSDGYDIIYQESFSSKSKISVKKGQHIKTGNVIGNRDTNHVHIGVCKKPYSWSKGFYGGHSFDPHWHWLDPLKLIKHGGQKGDKASTAKYYKESTTPHGRITIKSVNKDKDYILADKDMIEKFGYIAKPVIFNSAKTPAGLLKKAQAYLKKQKKDFNKESYKISALELPQYDKFKVGHRYPTQTFGLVLKQEKYLLITQKEIDIPNSPYNSSLQIGDKATGIADYQVETNNEIKKQIVNLQNDVIGLTEAVPELQTNTDDLEDKVYGDRNYSEAGIGHAKADVKFLRRDFNKFKKETKQHFNKVDEIQKDHETRIKKIESEVATLSASVSALQSAKPEGGKN</sequence>
<evidence type="ECO:0000259" key="2">
    <source>
        <dbReference type="Pfam" id="PF01551"/>
    </source>
</evidence>
<dbReference type="EMBL" id="CP002559">
    <property type="protein sequence ID" value="ADZ07421.1"/>
    <property type="molecule type" value="Genomic_DNA"/>
</dbReference>
<accession>F0TFC7</accession>
<dbReference type="PANTHER" id="PTHR21666">
    <property type="entry name" value="PEPTIDASE-RELATED"/>
    <property type="match status" value="1"/>
</dbReference>
<evidence type="ECO:0000313" key="4">
    <source>
        <dbReference type="Proteomes" id="UP000007491"/>
    </source>
</evidence>
<evidence type="ECO:0000313" key="3">
    <source>
        <dbReference type="EMBL" id="ADZ07421.1"/>
    </source>
</evidence>
<organism evidence="3 4">
    <name type="scientific">Lactobacillus amylovorus</name>
    <dbReference type="NCBI Taxonomy" id="1604"/>
    <lineage>
        <taxon>Bacteria</taxon>
        <taxon>Bacillati</taxon>
        <taxon>Bacillota</taxon>
        <taxon>Bacilli</taxon>
        <taxon>Lactobacillales</taxon>
        <taxon>Lactobacillaceae</taxon>
        <taxon>Lactobacillus</taxon>
    </lineage>
</organism>
<dbReference type="InterPro" id="IPR008258">
    <property type="entry name" value="Transglycosylase_SLT_dom_1"/>
</dbReference>
<dbReference type="InterPro" id="IPR023346">
    <property type="entry name" value="Lysozyme-like_dom_sf"/>
</dbReference>
<evidence type="ECO:0000259" key="1">
    <source>
        <dbReference type="Pfam" id="PF01464"/>
    </source>
</evidence>
<name>F0TFC7_LACAM</name>
<dbReference type="InterPro" id="IPR016047">
    <property type="entry name" value="M23ase_b-sheet_dom"/>
</dbReference>
<dbReference type="HOGENOM" id="CLU_348081_0_0_9"/>
<dbReference type="PANTHER" id="PTHR21666:SF270">
    <property type="entry name" value="MUREIN HYDROLASE ACTIVATOR ENVC"/>
    <property type="match status" value="1"/>
</dbReference>
<dbReference type="AlphaFoldDB" id="F0TFC7"/>
<reference key="2">
    <citation type="submission" date="2011-02" db="EMBL/GenBank/DDBJ databases">
        <authorList>
            <person name="Roh H."/>
            <person name="Ko H.-J."/>
            <person name="Kim S.-H."/>
            <person name="Choi I.-G."/>
            <person name="Oh S."/>
        </authorList>
    </citation>
    <scope>NUCLEOTIDE SEQUENCE</scope>
    <source>
        <strain>30SC</strain>
    </source>
</reference>
<protein>
    <submittedName>
        <fullName evidence="3">Prophage protein</fullName>
    </submittedName>
</protein>
<dbReference type="STRING" id="1604.LAC30SC_06485"/>
<dbReference type="RefSeq" id="WP_013642045.1">
    <property type="nucleotide sequence ID" value="NC_015214.1"/>
</dbReference>
<dbReference type="Gene3D" id="2.70.70.10">
    <property type="entry name" value="Glucose Permease (Domain IIA)"/>
    <property type="match status" value="1"/>
</dbReference>
<dbReference type="Proteomes" id="UP000007491">
    <property type="component" value="Chromosome"/>
</dbReference>
<gene>
    <name evidence="3" type="ordered locus">LAC30SC_06485</name>
</gene>
<dbReference type="SUPFAM" id="SSF53955">
    <property type="entry name" value="Lysozyme-like"/>
    <property type="match status" value="1"/>
</dbReference>
<dbReference type="KEGG" id="lai:LAC30SC_06485"/>
<dbReference type="CDD" id="cd12797">
    <property type="entry name" value="M23_peptidase"/>
    <property type="match status" value="1"/>
</dbReference>
<dbReference type="SUPFAM" id="SSF51261">
    <property type="entry name" value="Duplicated hybrid motif"/>
    <property type="match status" value="1"/>
</dbReference>
<feature type="domain" description="Transglycosylase SLT" evidence="1">
    <location>
        <begin position="291"/>
        <end position="351"/>
    </location>
</feature>
<dbReference type="Pfam" id="PF01464">
    <property type="entry name" value="SLT"/>
    <property type="match status" value="1"/>
</dbReference>
<feature type="domain" description="M23ase beta-sheet core" evidence="2">
    <location>
        <begin position="428"/>
        <end position="505"/>
    </location>
</feature>
<dbReference type="Pfam" id="PF01551">
    <property type="entry name" value="Peptidase_M23"/>
    <property type="match status" value="1"/>
</dbReference>
<dbReference type="Gene3D" id="1.10.530.10">
    <property type="match status" value="1"/>
</dbReference>
<dbReference type="InterPro" id="IPR050570">
    <property type="entry name" value="Cell_wall_metabolism_enzyme"/>
</dbReference>
<dbReference type="OrthoDB" id="2137849at2"/>
<dbReference type="InterPro" id="IPR011055">
    <property type="entry name" value="Dup_hybrid_motif"/>
</dbReference>
<reference evidence="3 4" key="1">
    <citation type="journal article" date="2011" name="J. Bacteriol.">
        <title>Complete genome sequencing of Lactobacillus acidophilus 30SC, isolated from swine intestine.</title>
        <authorList>
            <person name="Oh S."/>
            <person name="Roh H."/>
            <person name="Ko H.J."/>
            <person name="Kim S."/>
            <person name="Kim K.H."/>
            <person name="Lee S.E."/>
            <person name="Chang I.S."/>
            <person name="Kim S."/>
            <person name="Choi I.G."/>
        </authorList>
    </citation>
    <scope>NUCLEOTIDE SEQUENCE [LARGE SCALE GENOMIC DNA]</scope>
    <source>
        <strain evidence="3 4">30SC</strain>
    </source>
</reference>
<proteinExistence type="predicted"/>